<sequence length="156" mass="17275">MSEIESKIAVMRNVSLILYALDSFFIVFLSILIFGGISFTLSESYSQLHHIVIPYDGLNFITASFLIFAAIFDVAMIISTEIMITRLFNFSLGVMGLTILSAVLYVVLNNLRAGNSPYALTIKPFIDVVSVLVIGLSVGAFYSVYTLKKLEKRLAE</sequence>
<accession>A0A8D5U5Y0</accession>
<evidence type="ECO:0000313" key="2">
    <source>
        <dbReference type="EMBL" id="BCU69638.1"/>
    </source>
</evidence>
<feature type="transmembrane region" description="Helical" evidence="1">
    <location>
        <begin position="90"/>
        <end position="108"/>
    </location>
</feature>
<dbReference type="Proteomes" id="UP000825123">
    <property type="component" value="Chromosome"/>
</dbReference>
<evidence type="ECO:0000256" key="1">
    <source>
        <dbReference type="SAM" id="Phobius"/>
    </source>
</evidence>
<dbReference type="EMBL" id="AP024597">
    <property type="protein sequence ID" value="BCU69638.1"/>
    <property type="molecule type" value="Genomic_DNA"/>
</dbReference>
<feature type="transmembrane region" description="Helical" evidence="1">
    <location>
        <begin position="57"/>
        <end position="78"/>
    </location>
</feature>
<keyword evidence="1" id="KW-1133">Transmembrane helix</keyword>
<gene>
    <name evidence="2" type="ORF">KN1_09350</name>
</gene>
<evidence type="ECO:0000313" key="3">
    <source>
        <dbReference type="Proteomes" id="UP000825123"/>
    </source>
</evidence>
<feature type="transmembrane region" description="Helical" evidence="1">
    <location>
        <begin position="16"/>
        <end position="37"/>
    </location>
</feature>
<name>A0A8D5U5Y0_9CREN</name>
<dbReference type="KEGG" id="csty:KN1_09350"/>
<keyword evidence="3" id="KW-1185">Reference proteome</keyword>
<organism evidence="2 3">
    <name type="scientific">Stygiolobus caldivivus</name>
    <dbReference type="NCBI Taxonomy" id="2824673"/>
    <lineage>
        <taxon>Archaea</taxon>
        <taxon>Thermoproteota</taxon>
        <taxon>Thermoprotei</taxon>
        <taxon>Sulfolobales</taxon>
        <taxon>Sulfolobaceae</taxon>
        <taxon>Stygiolobus</taxon>
    </lineage>
</organism>
<dbReference type="GeneID" id="66162684"/>
<proteinExistence type="predicted"/>
<dbReference type="RefSeq" id="WP_221289637.1">
    <property type="nucleotide sequence ID" value="NZ_AP024597.1"/>
</dbReference>
<dbReference type="AlphaFoldDB" id="A0A8D5U5Y0"/>
<feature type="transmembrane region" description="Helical" evidence="1">
    <location>
        <begin position="128"/>
        <end position="147"/>
    </location>
</feature>
<reference evidence="2 3" key="1">
    <citation type="submission" date="2021-04" db="EMBL/GenBank/DDBJ databases">
        <title>Complete genome sequence of Stygiolobus sp. KN-1.</title>
        <authorList>
            <person name="Nakamura K."/>
            <person name="Sakai H."/>
            <person name="Kurosawa N."/>
        </authorList>
    </citation>
    <scope>NUCLEOTIDE SEQUENCE [LARGE SCALE GENOMIC DNA]</scope>
    <source>
        <strain evidence="2 3">KN-1</strain>
    </source>
</reference>
<keyword evidence="1" id="KW-0472">Membrane</keyword>
<keyword evidence="1" id="KW-0812">Transmembrane</keyword>
<protein>
    <submittedName>
        <fullName evidence="2">Uncharacterized protein</fullName>
    </submittedName>
</protein>